<evidence type="ECO:0000313" key="2">
    <source>
        <dbReference type="Proteomes" id="UP000515158"/>
    </source>
</evidence>
<organism evidence="3">
    <name type="scientific">Thrips palmi</name>
    <name type="common">Melon thrips</name>
    <dbReference type="NCBI Taxonomy" id="161013"/>
    <lineage>
        <taxon>Eukaryota</taxon>
        <taxon>Metazoa</taxon>
        <taxon>Ecdysozoa</taxon>
        <taxon>Arthropoda</taxon>
        <taxon>Hexapoda</taxon>
        <taxon>Insecta</taxon>
        <taxon>Pterygota</taxon>
        <taxon>Neoptera</taxon>
        <taxon>Paraneoptera</taxon>
        <taxon>Thysanoptera</taxon>
        <taxon>Terebrantia</taxon>
        <taxon>Thripoidea</taxon>
        <taxon>Thripidae</taxon>
        <taxon>Thrips</taxon>
    </lineage>
</organism>
<dbReference type="KEGG" id="tpal:117649935"/>
<protein>
    <submittedName>
        <fullName evidence="3">Uncharacterized protein LOC117649935</fullName>
    </submittedName>
</protein>
<name>A0A6P8ZUN4_THRPL</name>
<proteinExistence type="predicted"/>
<sequence>MSDPAVEELLKRWGVPQLLDRCREQEVDLDALRSFKENVITELVPLIGPRCKFLKGWRAWKELGAPAPSAAAVGGQGAGGGVGSGGGSPTRSPASPPPADHVQAAPARRIPNSAPSTPSASRRSTAEEPSPSAQPGPPDSGKKEVSVFLEGRITYEDGDTSGGWLVADGYLKKGETLMVKTEPPDDPTAADAEDGDVGRKPRFQLQGRISLSLQDFAEVPSFMVAQARAQASPSIPHLEDSCSMPSDGFVAPAYMQQMQQLHADALHDSPAQMAFPAVGSSLGSSFSRKRSRADKLDLEGLLNSTSKGKMILSLYRQRNCLDGPARQTLTDLVIAEELREDFNKRITSQRFQEIAESIVELFPGENEDTYFCNDRSYGDRPGGKGKLTSKYYNTRRQLAKSGVICRGQSKERRQNIQQGIVAAFQSTSEEHAEAMQNSKWLQSLGWHTELSAEDLEMTLQRWQGCWKVRLLKVLSPGHVPTAYLDEYPVLRMPIGETLIKADFDLLFKDAGGRLMCDWPNFSQTVITMLAEDYRKQIPLLDTVRRHVGTVDGRQVGALLLLPSMLPVTTCKGSGESSEIWRPTRQEAQDGFLLHVEHDGDVNAALERHWMRMRLMGQSVSPVPVVVGPALDQLQTALVAIDENTAFYVPNALCAVDLCFKCFHALQVPYPPQAQNVWMFLQHAVYQVATPTDRMSVAVSSLLADFGFRPVAPVVSWDQVLNPSAPSAAGPAAV</sequence>
<dbReference type="InParanoid" id="A0A6P8ZUN4"/>
<dbReference type="AlphaFoldDB" id="A0A6P8ZUN4"/>
<dbReference type="InterPro" id="IPR013761">
    <property type="entry name" value="SAM/pointed_sf"/>
</dbReference>
<feature type="region of interest" description="Disordered" evidence="1">
    <location>
        <begin position="179"/>
        <end position="199"/>
    </location>
</feature>
<feature type="compositionally biased region" description="Gly residues" evidence="1">
    <location>
        <begin position="74"/>
        <end position="88"/>
    </location>
</feature>
<dbReference type="Proteomes" id="UP000515158">
    <property type="component" value="Unplaced"/>
</dbReference>
<feature type="compositionally biased region" description="Low complexity" evidence="1">
    <location>
        <begin position="113"/>
        <end position="123"/>
    </location>
</feature>
<keyword evidence="2" id="KW-1185">Reference proteome</keyword>
<feature type="region of interest" description="Disordered" evidence="1">
    <location>
        <begin position="68"/>
        <end position="144"/>
    </location>
</feature>
<dbReference type="RefSeq" id="XP_034249017.1">
    <property type="nucleotide sequence ID" value="XM_034393126.1"/>
</dbReference>
<gene>
    <name evidence="3" type="primary">LOC117649935</name>
</gene>
<dbReference type="PANTHER" id="PTHR31025">
    <property type="entry name" value="SI:CH211-196P9.1-RELATED"/>
    <property type="match status" value="1"/>
</dbReference>
<dbReference type="OrthoDB" id="6780164at2759"/>
<reference evidence="3" key="1">
    <citation type="submission" date="2025-08" db="UniProtKB">
        <authorList>
            <consortium name="RefSeq"/>
        </authorList>
    </citation>
    <scope>IDENTIFICATION</scope>
    <source>
        <tissue evidence="3">Total insect</tissue>
    </source>
</reference>
<dbReference type="Gene3D" id="1.10.150.50">
    <property type="entry name" value="Transcription Factor, Ets-1"/>
    <property type="match status" value="1"/>
</dbReference>
<accession>A0A6P8ZUN4</accession>
<evidence type="ECO:0000256" key="1">
    <source>
        <dbReference type="SAM" id="MobiDB-lite"/>
    </source>
</evidence>
<dbReference type="GeneID" id="117649935"/>
<dbReference type="PANTHER" id="PTHR31025:SF29">
    <property type="entry name" value="SI:CH211-196P9.1"/>
    <property type="match status" value="1"/>
</dbReference>
<evidence type="ECO:0000313" key="3">
    <source>
        <dbReference type="RefSeq" id="XP_034249017.1"/>
    </source>
</evidence>